<dbReference type="PANTHER" id="PTHR21666:SF270">
    <property type="entry name" value="MUREIN HYDROLASE ACTIVATOR ENVC"/>
    <property type="match status" value="1"/>
</dbReference>
<dbReference type="CDD" id="cd12797">
    <property type="entry name" value="M23_peptidase"/>
    <property type="match status" value="1"/>
</dbReference>
<evidence type="ECO:0000259" key="1">
    <source>
        <dbReference type="Pfam" id="PF01551"/>
    </source>
</evidence>
<gene>
    <name evidence="2" type="ORF">S12H4_35398</name>
</gene>
<dbReference type="PANTHER" id="PTHR21666">
    <property type="entry name" value="PEPTIDASE-RELATED"/>
    <property type="match status" value="1"/>
</dbReference>
<proteinExistence type="predicted"/>
<dbReference type="Pfam" id="PF01551">
    <property type="entry name" value="Peptidase_M23"/>
    <property type="match status" value="1"/>
</dbReference>
<evidence type="ECO:0000313" key="2">
    <source>
        <dbReference type="EMBL" id="GAI98452.1"/>
    </source>
</evidence>
<dbReference type="InterPro" id="IPR011055">
    <property type="entry name" value="Dup_hybrid_motif"/>
</dbReference>
<dbReference type="SUPFAM" id="SSF51261">
    <property type="entry name" value="Duplicated hybrid motif"/>
    <property type="match status" value="1"/>
</dbReference>
<feature type="domain" description="M23ase beta-sheet core" evidence="1">
    <location>
        <begin position="165"/>
        <end position="239"/>
    </location>
</feature>
<accession>X1SZI9</accession>
<reference evidence="2" key="1">
    <citation type="journal article" date="2014" name="Front. Microbiol.">
        <title>High frequency of phylogenetically diverse reductive dehalogenase-homologous genes in deep subseafloor sedimentary metagenomes.</title>
        <authorList>
            <person name="Kawai M."/>
            <person name="Futagami T."/>
            <person name="Toyoda A."/>
            <person name="Takaki Y."/>
            <person name="Nishi S."/>
            <person name="Hori S."/>
            <person name="Arai W."/>
            <person name="Tsubouchi T."/>
            <person name="Morono Y."/>
            <person name="Uchiyama I."/>
            <person name="Ito T."/>
            <person name="Fujiyama A."/>
            <person name="Inagaki F."/>
            <person name="Takami H."/>
        </authorList>
    </citation>
    <scope>NUCLEOTIDE SEQUENCE</scope>
    <source>
        <strain evidence="2">Expedition CK06-06</strain>
    </source>
</reference>
<comment type="caution">
    <text evidence="2">The sequence shown here is derived from an EMBL/GenBank/DDBJ whole genome shotgun (WGS) entry which is preliminary data.</text>
</comment>
<dbReference type="InterPro" id="IPR016047">
    <property type="entry name" value="M23ase_b-sheet_dom"/>
</dbReference>
<dbReference type="AlphaFoldDB" id="X1SZI9"/>
<dbReference type="EMBL" id="BARW01021018">
    <property type="protein sequence ID" value="GAI98452.1"/>
    <property type="molecule type" value="Genomic_DNA"/>
</dbReference>
<name>X1SZI9_9ZZZZ</name>
<dbReference type="Gene3D" id="2.70.70.10">
    <property type="entry name" value="Glucose Permease (Domain IIA)"/>
    <property type="match status" value="1"/>
</dbReference>
<dbReference type="InterPro" id="IPR050570">
    <property type="entry name" value="Cell_wall_metabolism_enzyme"/>
</dbReference>
<dbReference type="GO" id="GO:0004222">
    <property type="term" value="F:metalloendopeptidase activity"/>
    <property type="evidence" value="ECO:0007669"/>
    <property type="project" value="TreeGrafter"/>
</dbReference>
<organism evidence="2">
    <name type="scientific">marine sediment metagenome</name>
    <dbReference type="NCBI Taxonomy" id="412755"/>
    <lineage>
        <taxon>unclassified sequences</taxon>
        <taxon>metagenomes</taxon>
        <taxon>ecological metagenomes</taxon>
    </lineage>
</organism>
<sequence>MVLGVSWLINDYRKIKTQIPELNYLKKENRIQKIQIISLSKKINQINQNMAKLQEFEGKLRVMTNLEPSKKQDQLLAIGGSNISTLKSNYQLEEVHKGLIQQMHKSLEDLQTRTALASISQTELNDFLKEQKSILACTPSIRPTDGWFSSGFGYRISPFTNQREFHKGLDMATRIGTTVIAPADGLVVFVGREGNFGKMISINHGYNLKTRYGHLHKFRIKKGQYVKRGQIIGEVGKSG</sequence>
<protein>
    <recommendedName>
        <fullName evidence="1">M23ase beta-sheet core domain-containing protein</fullName>
    </recommendedName>
</protein>
<feature type="non-terminal residue" evidence="2">
    <location>
        <position position="239"/>
    </location>
</feature>